<dbReference type="Proteomes" id="UP000315925">
    <property type="component" value="Chromosome"/>
</dbReference>
<feature type="domain" description="DUF403" evidence="1">
    <location>
        <begin position="5"/>
        <end position="298"/>
    </location>
</feature>
<dbReference type="AlphaFoldDB" id="A0A0C1UQU1"/>
<evidence type="ECO:0000313" key="5">
    <source>
        <dbReference type="Proteomes" id="UP000315925"/>
    </source>
</evidence>
<evidence type="ECO:0000313" key="3">
    <source>
        <dbReference type="EMBL" id="QDQ41898.1"/>
    </source>
</evidence>
<dbReference type="OrthoDB" id="9803532at2"/>
<dbReference type="EMBL" id="CP037899">
    <property type="protein sequence ID" value="QDQ41898.1"/>
    <property type="molecule type" value="Genomic_DNA"/>
</dbReference>
<gene>
    <name evidence="2" type="ORF">A946_04580</name>
    <name evidence="3" type="ORF">kam1_650</name>
</gene>
<proteinExistence type="predicted"/>
<dbReference type="EMBL" id="JQNX01000003">
    <property type="protein sequence ID" value="KIE58709.1"/>
    <property type="molecule type" value="Genomic_DNA"/>
</dbReference>
<keyword evidence="4" id="KW-1185">Reference proteome</keyword>
<dbReference type="Proteomes" id="UP000031594">
    <property type="component" value="Unassembled WGS sequence"/>
</dbReference>
<dbReference type="KEGG" id="mkc:kam1_650"/>
<reference evidence="2 4" key="1">
    <citation type="submission" date="2014-08" db="EMBL/GenBank/DDBJ databases">
        <title>Methylacidiphilum kamchatkense strain Kam1 draft genome sequence.</title>
        <authorList>
            <person name="Birkeland N.-K."/>
            <person name="Erikstad H.A."/>
        </authorList>
    </citation>
    <scope>NUCLEOTIDE SEQUENCE [LARGE SCALE GENOMIC DNA]</scope>
    <source>
        <strain evidence="2 4">Kam1</strain>
    </source>
</reference>
<sequence>MIDHRVENIYWMARYMERALFSLNIGKSYLGYGLEASQEKWGYCWQRIKKGMRIFSASDPTHSSLPMSLFFLLFDCENPLSALSSLFSARENAKILRDILPVALWEQLNEAYFLLSSTTVTSSLQPSHYPLITTTIEKMLLFDQLESYLFEEDELWAWLKVGEYIEKIGNFAAFLFAYDPTENKDNPSFEEWEAFLNSLFLLDLFRKKVGLASLSFDQIASFILIANRYPYSILSQLEKLIGCFGIVSQVWTIDIAQSTAKELLDNVVDSCQKEVSSENKKKLFLEIQIACNSIHQHLLSAIG</sequence>
<dbReference type="InterPro" id="IPR051680">
    <property type="entry name" value="ATP-dep_Glu-Cys_Ligase-2"/>
</dbReference>
<name>A0A0C1UQU1_9BACT</name>
<organism evidence="3 5">
    <name type="scientific">Methylacidiphilum kamchatkense Kam1</name>
    <dbReference type="NCBI Taxonomy" id="1202785"/>
    <lineage>
        <taxon>Bacteria</taxon>
        <taxon>Pseudomonadati</taxon>
        <taxon>Verrucomicrobiota</taxon>
        <taxon>Methylacidiphilae</taxon>
        <taxon>Methylacidiphilales</taxon>
        <taxon>Methylacidiphilaceae</taxon>
        <taxon>Methylacidiphilum (ex Ratnadevi et al. 2023)</taxon>
    </lineage>
</organism>
<reference evidence="5" key="3">
    <citation type="submission" date="2019-03" db="EMBL/GenBank/DDBJ databases">
        <title>Complete genome of Methylacidiphilum kamchatkense Kam1.</title>
        <authorList>
            <person name="Kruse T."/>
            <person name="Murarilal Ratnadevi C."/>
            <person name="Erikstad H.-A."/>
            <person name="Birkeland N.-K."/>
        </authorList>
    </citation>
    <scope>NUCLEOTIDE SEQUENCE [LARGE SCALE GENOMIC DNA]</scope>
    <source>
        <strain evidence="5">kam1</strain>
    </source>
</reference>
<dbReference type="Pfam" id="PF04168">
    <property type="entry name" value="Alpha-E"/>
    <property type="match status" value="1"/>
</dbReference>
<accession>A0A0C1UQU1</accession>
<dbReference type="PANTHER" id="PTHR34595">
    <property type="entry name" value="BLR5612 PROTEIN"/>
    <property type="match status" value="1"/>
</dbReference>
<protein>
    <submittedName>
        <fullName evidence="3">Putative alpha-E superfamily protein</fullName>
    </submittedName>
</protein>
<evidence type="ECO:0000313" key="4">
    <source>
        <dbReference type="Proteomes" id="UP000031594"/>
    </source>
</evidence>
<evidence type="ECO:0000259" key="1">
    <source>
        <dbReference type="Pfam" id="PF04168"/>
    </source>
</evidence>
<evidence type="ECO:0000313" key="2">
    <source>
        <dbReference type="EMBL" id="KIE58709.1"/>
    </source>
</evidence>
<reference evidence="3" key="2">
    <citation type="journal article" date="2019" name="BMC Genomics">
        <title>Complete genome sequence analysis of the thermoacidophilic verrucomicrobial methanotroph 'Candidatus Methylacidiphilum kamchatkense' strain Kam1 and comparison with its closest relatives.</title>
        <authorList>
            <person name="Kruse T."/>
            <person name="Ratnadevi C.M."/>
            <person name="Erikstad H.A."/>
            <person name="Birkeland N.K."/>
        </authorList>
    </citation>
    <scope>NUCLEOTIDE SEQUENCE</scope>
    <source>
        <strain evidence="3">Kam1</strain>
    </source>
</reference>
<dbReference type="STRING" id="1202785.A946_04580"/>
<dbReference type="RefSeq" id="WP_039721176.1">
    <property type="nucleotide sequence ID" value="NZ_CP037899.1"/>
</dbReference>
<dbReference type="InterPro" id="IPR007296">
    <property type="entry name" value="DUF403"/>
</dbReference>
<dbReference type="PANTHER" id="PTHR34595:SF7">
    <property type="entry name" value="SLL1039 PROTEIN"/>
    <property type="match status" value="1"/>
</dbReference>